<evidence type="ECO:0000313" key="5">
    <source>
        <dbReference type="EMBL" id="KIX15076.1"/>
    </source>
</evidence>
<keyword evidence="6" id="KW-1185">Reference proteome</keyword>
<dbReference type="Proteomes" id="UP000032233">
    <property type="component" value="Unassembled WGS sequence"/>
</dbReference>
<comment type="similarity">
    <text evidence="1 4">Belongs to the bacterial histone-like protein family.</text>
</comment>
<protein>
    <submittedName>
        <fullName evidence="5">Transcriptional regulator</fullName>
    </submittedName>
</protein>
<dbReference type="GO" id="GO:0030261">
    <property type="term" value="P:chromosome condensation"/>
    <property type="evidence" value="ECO:0007669"/>
    <property type="project" value="UniProtKB-KW"/>
</dbReference>
<organism evidence="5 6">
    <name type="scientific">Dethiosulfatarculus sandiegensis</name>
    <dbReference type="NCBI Taxonomy" id="1429043"/>
    <lineage>
        <taxon>Bacteria</taxon>
        <taxon>Pseudomonadati</taxon>
        <taxon>Thermodesulfobacteriota</taxon>
        <taxon>Desulfarculia</taxon>
        <taxon>Desulfarculales</taxon>
        <taxon>Desulfarculaceae</taxon>
        <taxon>Dethiosulfatarculus</taxon>
    </lineage>
</organism>
<evidence type="ECO:0000313" key="6">
    <source>
        <dbReference type="Proteomes" id="UP000032233"/>
    </source>
</evidence>
<dbReference type="PRINTS" id="PR01727">
    <property type="entry name" value="DNABINDINGHU"/>
</dbReference>
<keyword evidence="3" id="KW-0238">DNA-binding</keyword>
<evidence type="ECO:0000256" key="2">
    <source>
        <dbReference type="ARBA" id="ARBA00023067"/>
    </source>
</evidence>
<dbReference type="GO" id="GO:0003677">
    <property type="term" value="F:DNA binding"/>
    <property type="evidence" value="ECO:0007669"/>
    <property type="project" value="UniProtKB-KW"/>
</dbReference>
<dbReference type="GO" id="GO:0005829">
    <property type="term" value="C:cytosol"/>
    <property type="evidence" value="ECO:0007669"/>
    <property type="project" value="TreeGrafter"/>
</dbReference>
<sequence>MTKAEMIDRIANDASISKAAAKAALEAFIEMCREEVKADRPFRVAGLGTFVMRESKARKGVNPATGEPIDIKAQKRMAFKMSSVVKDMLN</sequence>
<dbReference type="Gene3D" id="4.10.520.10">
    <property type="entry name" value="IHF-like DNA-binding proteins"/>
    <property type="match status" value="1"/>
</dbReference>
<dbReference type="AlphaFoldDB" id="A0A0D2JH68"/>
<keyword evidence="2" id="KW-0226">DNA condensation</keyword>
<comment type="caution">
    <text evidence="5">The sequence shown here is derived from an EMBL/GenBank/DDBJ whole genome shotgun (WGS) entry which is preliminary data.</text>
</comment>
<dbReference type="SMART" id="SM00411">
    <property type="entry name" value="BHL"/>
    <property type="match status" value="1"/>
</dbReference>
<accession>A0A0D2JH68</accession>
<dbReference type="InParanoid" id="A0A0D2JH68"/>
<dbReference type="GO" id="GO:0030527">
    <property type="term" value="F:structural constituent of chromatin"/>
    <property type="evidence" value="ECO:0007669"/>
    <property type="project" value="InterPro"/>
</dbReference>
<dbReference type="InterPro" id="IPR010992">
    <property type="entry name" value="IHF-like_DNA-bd_dom_sf"/>
</dbReference>
<dbReference type="Pfam" id="PF00216">
    <property type="entry name" value="Bac_DNA_binding"/>
    <property type="match status" value="1"/>
</dbReference>
<reference evidence="5 6" key="1">
    <citation type="submission" date="2013-11" db="EMBL/GenBank/DDBJ databases">
        <title>Metagenomic analysis of a methanogenic consortium involved in long chain n-alkane degradation.</title>
        <authorList>
            <person name="Davidova I.A."/>
            <person name="Callaghan A.V."/>
            <person name="Wawrik B."/>
            <person name="Pruitt S."/>
            <person name="Marks C."/>
            <person name="Duncan K.E."/>
            <person name="Suflita J.M."/>
        </authorList>
    </citation>
    <scope>NUCLEOTIDE SEQUENCE [LARGE SCALE GENOMIC DNA]</scope>
    <source>
        <strain evidence="5 6">SPR</strain>
    </source>
</reference>
<dbReference type="InterPro" id="IPR000119">
    <property type="entry name" value="Hist_DNA-bd"/>
</dbReference>
<proteinExistence type="inferred from homology"/>
<dbReference type="SUPFAM" id="SSF47729">
    <property type="entry name" value="IHF-like DNA-binding proteins"/>
    <property type="match status" value="1"/>
</dbReference>
<dbReference type="EMBL" id="AZAC01000004">
    <property type="protein sequence ID" value="KIX15076.1"/>
    <property type="molecule type" value="Genomic_DNA"/>
</dbReference>
<dbReference type="PANTHER" id="PTHR33175">
    <property type="entry name" value="DNA-BINDING PROTEIN HU"/>
    <property type="match status" value="1"/>
</dbReference>
<evidence type="ECO:0000256" key="4">
    <source>
        <dbReference type="RuleBase" id="RU003939"/>
    </source>
</evidence>
<dbReference type="STRING" id="1429043.X474_04670"/>
<evidence type="ECO:0000256" key="3">
    <source>
        <dbReference type="ARBA" id="ARBA00023125"/>
    </source>
</evidence>
<dbReference type="PANTHER" id="PTHR33175:SF3">
    <property type="entry name" value="DNA-BINDING PROTEIN HU-BETA"/>
    <property type="match status" value="1"/>
</dbReference>
<name>A0A0D2JH68_9BACT</name>
<gene>
    <name evidence="5" type="ORF">X474_04670</name>
</gene>
<evidence type="ECO:0000256" key="1">
    <source>
        <dbReference type="ARBA" id="ARBA00010529"/>
    </source>
</evidence>